<name>A0ABD0KIF4_9CAEN</name>
<dbReference type="InterPro" id="IPR036378">
    <property type="entry name" value="FAS1_dom_sf"/>
</dbReference>
<evidence type="ECO:0000313" key="4">
    <source>
        <dbReference type="Proteomes" id="UP001519460"/>
    </source>
</evidence>
<dbReference type="InterPro" id="IPR050904">
    <property type="entry name" value="Adhesion/Biosynth-related"/>
</dbReference>
<evidence type="ECO:0000313" key="3">
    <source>
        <dbReference type="EMBL" id="KAK7486726.1"/>
    </source>
</evidence>
<reference evidence="3 4" key="1">
    <citation type="journal article" date="2023" name="Sci. Data">
        <title>Genome assembly of the Korean intertidal mud-creeper Batillaria attramentaria.</title>
        <authorList>
            <person name="Patra A.K."/>
            <person name="Ho P.T."/>
            <person name="Jun S."/>
            <person name="Lee S.J."/>
            <person name="Kim Y."/>
            <person name="Won Y.J."/>
        </authorList>
    </citation>
    <scope>NUCLEOTIDE SEQUENCE [LARGE SCALE GENOMIC DNA]</scope>
    <source>
        <strain evidence="3">Wonlab-2016</strain>
    </source>
</reference>
<organism evidence="3 4">
    <name type="scientific">Batillaria attramentaria</name>
    <dbReference type="NCBI Taxonomy" id="370345"/>
    <lineage>
        <taxon>Eukaryota</taxon>
        <taxon>Metazoa</taxon>
        <taxon>Spiralia</taxon>
        <taxon>Lophotrochozoa</taxon>
        <taxon>Mollusca</taxon>
        <taxon>Gastropoda</taxon>
        <taxon>Caenogastropoda</taxon>
        <taxon>Sorbeoconcha</taxon>
        <taxon>Cerithioidea</taxon>
        <taxon>Batillariidae</taxon>
        <taxon>Batillaria</taxon>
    </lineage>
</organism>
<keyword evidence="1" id="KW-0732">Signal</keyword>
<dbReference type="Pfam" id="PF02469">
    <property type="entry name" value="Fasciclin"/>
    <property type="match status" value="1"/>
</dbReference>
<dbReference type="PANTHER" id="PTHR10900">
    <property type="entry name" value="PERIOSTIN-RELATED"/>
    <property type="match status" value="1"/>
</dbReference>
<keyword evidence="4" id="KW-1185">Reference proteome</keyword>
<protein>
    <recommendedName>
        <fullName evidence="2">FAS1 domain-containing protein</fullName>
    </recommendedName>
</protein>
<dbReference type="InterPro" id="IPR000782">
    <property type="entry name" value="FAS1_domain"/>
</dbReference>
<comment type="caution">
    <text evidence="3">The sequence shown here is derived from an EMBL/GenBank/DDBJ whole genome shotgun (WGS) entry which is preliminary data.</text>
</comment>
<evidence type="ECO:0000259" key="2">
    <source>
        <dbReference type="PROSITE" id="PS50213"/>
    </source>
</evidence>
<feature type="domain" description="FAS1" evidence="2">
    <location>
        <begin position="45"/>
        <end position="212"/>
    </location>
</feature>
<feature type="non-terminal residue" evidence="3">
    <location>
        <position position="247"/>
    </location>
</feature>
<dbReference type="Proteomes" id="UP001519460">
    <property type="component" value="Unassembled WGS sequence"/>
</dbReference>
<evidence type="ECO:0000256" key="1">
    <source>
        <dbReference type="SAM" id="SignalP"/>
    </source>
</evidence>
<dbReference type="SUPFAM" id="SSF82153">
    <property type="entry name" value="FAS1 domain"/>
    <property type="match status" value="1"/>
</dbReference>
<sequence length="247" mass="26609">MRAVSLLLALGVYCCCCCYAKHTLKLPNTHPSPKHTLPAVRSQPVMKNLLAAIEYYGATIFFNYVSTCGLNSTLQNMQENLTVFAPANTAFETLPSTTLKKLETDFNFACETIKFHISPGPVSLTANNTLYPTMSGYNIRVNIYTSPNVSTRNSPGPVSLTANNKLYPTMSGYNIRVNIYASPNITTVSGSTLLLTNNTAQNGVLNVLGKVMYPVPTGSALSLVIDSSNFTILLLALAKAGLTPVLD</sequence>
<dbReference type="EMBL" id="JACVVK020000174">
    <property type="protein sequence ID" value="KAK7486726.1"/>
    <property type="molecule type" value="Genomic_DNA"/>
</dbReference>
<dbReference type="PANTHER" id="PTHR10900:SF124">
    <property type="entry name" value="FI05614P"/>
    <property type="match status" value="1"/>
</dbReference>
<dbReference type="AlphaFoldDB" id="A0ABD0KIF4"/>
<dbReference type="Gene3D" id="2.30.180.10">
    <property type="entry name" value="FAS1 domain"/>
    <property type="match status" value="2"/>
</dbReference>
<gene>
    <name evidence="3" type="ORF">BaRGS_00022010</name>
</gene>
<proteinExistence type="predicted"/>
<feature type="signal peptide" evidence="1">
    <location>
        <begin position="1"/>
        <end position="20"/>
    </location>
</feature>
<dbReference type="PROSITE" id="PS50213">
    <property type="entry name" value="FAS1"/>
    <property type="match status" value="1"/>
</dbReference>
<dbReference type="SMART" id="SM00554">
    <property type="entry name" value="FAS1"/>
    <property type="match status" value="1"/>
</dbReference>
<feature type="chain" id="PRO_5044888657" description="FAS1 domain-containing protein" evidence="1">
    <location>
        <begin position="21"/>
        <end position="247"/>
    </location>
</feature>
<accession>A0ABD0KIF4</accession>